<organism evidence="1 2">
    <name type="scientific">Candidatus Electrothrix aarhusensis</name>
    <dbReference type="NCBI Taxonomy" id="1859131"/>
    <lineage>
        <taxon>Bacteria</taxon>
        <taxon>Pseudomonadati</taxon>
        <taxon>Thermodesulfobacteriota</taxon>
        <taxon>Desulfobulbia</taxon>
        <taxon>Desulfobulbales</taxon>
        <taxon>Desulfobulbaceae</taxon>
        <taxon>Candidatus Electrothrix</taxon>
    </lineage>
</organism>
<sequence length="70" mass="7865">MAYEGGRVMKITDGKVQWAGIEEGSKNISAVELIRYLQEVDPGSGNYVQDRQEWQQEYTVDMLLGAVKQG</sequence>
<reference evidence="1 2" key="1">
    <citation type="submission" date="2017-01" db="EMBL/GenBank/DDBJ databases">
        <title>The cable genome- insights into the physiology and evolution of filamentous bacteria capable of sulfide oxidation via long distance electron transfer.</title>
        <authorList>
            <person name="Schreiber L."/>
            <person name="Bjerg J.T."/>
            <person name="Boggild A."/>
            <person name="Van De Vossenberg J."/>
            <person name="Meysman F."/>
            <person name="Nielsen L.P."/>
            <person name="Schramm A."/>
            <person name="Kjeldsen K.U."/>
        </authorList>
    </citation>
    <scope>NUCLEOTIDE SEQUENCE [LARGE SCALE GENOMIC DNA]</scope>
    <source>
        <strain evidence="1">MCF</strain>
    </source>
</reference>
<keyword evidence="2" id="KW-1185">Reference proteome</keyword>
<dbReference type="Proteomes" id="UP000287853">
    <property type="component" value="Unassembled WGS sequence"/>
</dbReference>
<name>A0A3S3UDZ5_9BACT</name>
<proteinExistence type="predicted"/>
<accession>A0A3S3UDZ5</accession>
<comment type="caution">
    <text evidence="1">The sequence shown here is derived from an EMBL/GenBank/DDBJ whole genome shotgun (WGS) entry which is preliminary data.</text>
</comment>
<protein>
    <submittedName>
        <fullName evidence="1">Uncharacterized protein</fullName>
    </submittedName>
</protein>
<dbReference type="EMBL" id="MTKO01000011">
    <property type="protein sequence ID" value="RWX47987.1"/>
    <property type="molecule type" value="Genomic_DNA"/>
</dbReference>
<evidence type="ECO:0000313" key="2">
    <source>
        <dbReference type="Proteomes" id="UP000287853"/>
    </source>
</evidence>
<evidence type="ECO:0000313" key="1">
    <source>
        <dbReference type="EMBL" id="RWX47987.1"/>
    </source>
</evidence>
<gene>
    <name evidence="1" type="ORF">H206_05425</name>
</gene>
<dbReference type="AlphaFoldDB" id="A0A3S3UDZ5"/>